<evidence type="ECO:0000313" key="3">
    <source>
        <dbReference type="EMBL" id="EWS75750.1"/>
    </source>
</evidence>
<reference evidence="4" key="1">
    <citation type="journal article" date="2006" name="PLoS Biol.">
        <title>Macronuclear genome sequence of the ciliate Tetrahymena thermophila, a model eukaryote.</title>
        <authorList>
            <person name="Eisen J.A."/>
            <person name="Coyne R.S."/>
            <person name="Wu M."/>
            <person name="Wu D."/>
            <person name="Thiagarajan M."/>
            <person name="Wortman J.R."/>
            <person name="Badger J.H."/>
            <person name="Ren Q."/>
            <person name="Amedeo P."/>
            <person name="Jones K.M."/>
            <person name="Tallon L.J."/>
            <person name="Delcher A.L."/>
            <person name="Salzberg S.L."/>
            <person name="Silva J.C."/>
            <person name="Haas B.J."/>
            <person name="Majoros W.H."/>
            <person name="Farzad M."/>
            <person name="Carlton J.M."/>
            <person name="Smith R.K. Jr."/>
            <person name="Garg J."/>
            <person name="Pearlman R.E."/>
            <person name="Karrer K.M."/>
            <person name="Sun L."/>
            <person name="Manning G."/>
            <person name="Elde N.C."/>
            <person name="Turkewitz A.P."/>
            <person name="Asai D.J."/>
            <person name="Wilkes D.E."/>
            <person name="Wang Y."/>
            <person name="Cai H."/>
            <person name="Collins K."/>
            <person name="Stewart B.A."/>
            <person name="Lee S.R."/>
            <person name="Wilamowska K."/>
            <person name="Weinberg Z."/>
            <person name="Ruzzo W.L."/>
            <person name="Wloga D."/>
            <person name="Gaertig J."/>
            <person name="Frankel J."/>
            <person name="Tsao C.-C."/>
            <person name="Gorovsky M.A."/>
            <person name="Keeling P.J."/>
            <person name="Waller R.F."/>
            <person name="Patron N.J."/>
            <person name="Cherry J.M."/>
            <person name="Stover N.A."/>
            <person name="Krieger C.J."/>
            <person name="del Toro C."/>
            <person name="Ryder H.F."/>
            <person name="Williamson S.C."/>
            <person name="Barbeau R.A."/>
            <person name="Hamilton E.P."/>
            <person name="Orias E."/>
        </authorList>
    </citation>
    <scope>NUCLEOTIDE SEQUENCE [LARGE SCALE GENOMIC DNA]</scope>
    <source>
        <strain evidence="4">SB210</strain>
    </source>
</reference>
<dbReference type="RefSeq" id="XP_012651672.1">
    <property type="nucleotide sequence ID" value="XM_012796218.1"/>
</dbReference>
<dbReference type="EMBL" id="GG662798">
    <property type="protein sequence ID" value="EWS75750.1"/>
    <property type="molecule type" value="Genomic_DNA"/>
</dbReference>
<feature type="transmembrane region" description="Helical" evidence="2">
    <location>
        <begin position="27"/>
        <end position="49"/>
    </location>
</feature>
<proteinExistence type="predicted"/>
<name>W7X8Q3_TETTS</name>
<gene>
    <name evidence="3" type="ORF">TTHERM_000574299</name>
</gene>
<dbReference type="AlphaFoldDB" id="W7X8Q3"/>
<dbReference type="GeneID" id="24439644"/>
<keyword evidence="2" id="KW-0812">Transmembrane</keyword>
<keyword evidence="4" id="KW-1185">Reference proteome</keyword>
<keyword evidence="2" id="KW-1133">Transmembrane helix</keyword>
<feature type="compositionally biased region" description="Low complexity" evidence="1">
    <location>
        <begin position="458"/>
        <end position="476"/>
    </location>
</feature>
<accession>W7X8Q3</accession>
<evidence type="ECO:0000256" key="1">
    <source>
        <dbReference type="SAM" id="MobiDB-lite"/>
    </source>
</evidence>
<dbReference type="InParanoid" id="W7X8Q3"/>
<dbReference type="KEGG" id="tet:TTHERM_000574299"/>
<evidence type="ECO:0000313" key="4">
    <source>
        <dbReference type="Proteomes" id="UP000009168"/>
    </source>
</evidence>
<sequence>MNFYKLDLFSQTFSFGIENRRTKKGTFIGLILSFFVYIGSVGYLTYLLVQYIQNQIEPNYKAQSFITEESIDISLDQDMIGFRFEYDINKDLQSLQAQQNKTYLVFMAYLYFKNNTLFQSIQLNTIQCTSSHLVGFQCLDFSKVQNYTLNVNTKDNISSSVNIYIYGCLDTDSNKDFIPNNCASQNETEQIVNGMNARFRLKLYTSQYNTATKQIQVNYRNAQFYPIANQFVYSSLKAQKQTTSIKEGLLIQSSTNYSSPIQYELMNQNFDRNYSIQQINQSGYGQVELQMDEIVQIIQIQYPALPQILALVNSTLSLLMLLGIVGRKISSRSIRNDFFMLLMQNVYQGKYLQILKNQKLYDNKEISDLDSQSQKRDQNFSKEDDKIELEDEQIIQEREDNCSIQLPQTDFQCKQSLDKIKSCQSQYPQSKKSSDNTNQTEGLIIQQSFSKQSEESQSKTFQNSALNQNRSNNNTSIIQNQNNQNIKTINLCQSPLSSDRTQQTKINILPLSKINIQQFEKTKNMEEDSQLFYSKLEKLKAIQNKQFQEKTFENMFNFKFCRGSKHSLINQKTKNTIQNEVFKNLNIFELYKDVMFLKKAIMMILDTEQLSAIKHIGCSSFFLDIDKNIDSFTLSSLTILRNSMQFYYQKNSNIKNQPNSYKDVIKEKILIKQI</sequence>
<dbReference type="Proteomes" id="UP000009168">
    <property type="component" value="Unassembled WGS sequence"/>
</dbReference>
<organism evidence="3 4">
    <name type="scientific">Tetrahymena thermophila (strain SB210)</name>
    <dbReference type="NCBI Taxonomy" id="312017"/>
    <lineage>
        <taxon>Eukaryota</taxon>
        <taxon>Sar</taxon>
        <taxon>Alveolata</taxon>
        <taxon>Ciliophora</taxon>
        <taxon>Intramacronucleata</taxon>
        <taxon>Oligohymenophorea</taxon>
        <taxon>Hymenostomatida</taxon>
        <taxon>Tetrahymenina</taxon>
        <taxon>Tetrahymenidae</taxon>
        <taxon>Tetrahymena</taxon>
    </lineage>
</organism>
<evidence type="ECO:0000256" key="2">
    <source>
        <dbReference type="SAM" id="Phobius"/>
    </source>
</evidence>
<feature type="region of interest" description="Disordered" evidence="1">
    <location>
        <begin position="448"/>
        <end position="476"/>
    </location>
</feature>
<dbReference type="OrthoDB" id="302623at2759"/>
<protein>
    <submittedName>
        <fullName evidence="3">AMP-binding enzyme family protein</fullName>
    </submittedName>
</protein>
<keyword evidence="2" id="KW-0472">Membrane</keyword>